<dbReference type="Gene3D" id="3.30.1330.90">
    <property type="entry name" value="D-3-phosphoglycerate dehydrogenase, domain 3"/>
    <property type="match status" value="1"/>
</dbReference>
<dbReference type="SUPFAM" id="SSF51735">
    <property type="entry name" value="NAD(P)-binding Rossmann-fold domains"/>
    <property type="match status" value="1"/>
</dbReference>
<evidence type="ECO:0000256" key="4">
    <source>
        <dbReference type="ARBA" id="ARBA00021582"/>
    </source>
</evidence>
<dbReference type="Gene3D" id="3.40.50.720">
    <property type="entry name" value="NAD(P)-binding Rossmann-like Domain"/>
    <property type="match status" value="2"/>
</dbReference>
<dbReference type="InterPro" id="IPR050857">
    <property type="entry name" value="D-2-hydroxyacid_DH"/>
</dbReference>
<dbReference type="InterPro" id="IPR029753">
    <property type="entry name" value="D-isomer_DH_CS"/>
</dbReference>
<evidence type="ECO:0000256" key="3">
    <source>
        <dbReference type="ARBA" id="ARBA00013143"/>
    </source>
</evidence>
<dbReference type="InterPro" id="IPR036291">
    <property type="entry name" value="NAD(P)-bd_dom_sf"/>
</dbReference>
<evidence type="ECO:0000256" key="6">
    <source>
        <dbReference type="ARBA" id="ARBA00023027"/>
    </source>
</evidence>
<dbReference type="Pfam" id="PF02826">
    <property type="entry name" value="2-Hacid_dh_C"/>
    <property type="match status" value="1"/>
</dbReference>
<protein>
    <recommendedName>
        <fullName evidence="4">D-3-phosphoglycerate dehydrogenase</fullName>
        <ecNumber evidence="3">1.1.1.95</ecNumber>
    </recommendedName>
</protein>
<comment type="similarity">
    <text evidence="2">Belongs to the D-isomer specific 2-hydroxyacid dehydrogenase family.</text>
</comment>
<dbReference type="InterPro" id="IPR045626">
    <property type="entry name" value="PGDH_ASB_dom"/>
</dbReference>
<dbReference type="InterPro" id="IPR029009">
    <property type="entry name" value="ASB_dom_sf"/>
</dbReference>
<dbReference type="InterPro" id="IPR006236">
    <property type="entry name" value="PGDH"/>
</dbReference>
<dbReference type="PANTHER" id="PTHR42789">
    <property type="entry name" value="D-ISOMER SPECIFIC 2-HYDROXYACID DEHYDROGENASE FAMILY PROTEIN (AFU_ORTHOLOGUE AFUA_6G10090)"/>
    <property type="match status" value="1"/>
</dbReference>
<dbReference type="PROSITE" id="PS51671">
    <property type="entry name" value="ACT"/>
    <property type="match status" value="1"/>
</dbReference>
<dbReference type="CDD" id="cd12173">
    <property type="entry name" value="PGDH_4"/>
    <property type="match status" value="1"/>
</dbReference>
<dbReference type="NCBIfam" id="TIGR01327">
    <property type="entry name" value="PGDH"/>
    <property type="match status" value="1"/>
</dbReference>
<name>A0A381QKL4_9ZZZZ</name>
<dbReference type="Pfam" id="PF01842">
    <property type="entry name" value="ACT"/>
    <property type="match status" value="1"/>
</dbReference>
<dbReference type="PROSITE" id="PS00671">
    <property type="entry name" value="D_2_HYDROXYACID_DH_3"/>
    <property type="match status" value="1"/>
</dbReference>
<dbReference type="SUPFAM" id="SSF52283">
    <property type="entry name" value="Formate/glycerate dehydrogenase catalytic domain-like"/>
    <property type="match status" value="1"/>
</dbReference>
<dbReference type="SUPFAM" id="SSF143548">
    <property type="entry name" value="Serine metabolism enzymes domain"/>
    <property type="match status" value="1"/>
</dbReference>
<feature type="domain" description="ACT" evidence="9">
    <location>
        <begin position="457"/>
        <end position="530"/>
    </location>
</feature>
<comment type="catalytic activity">
    <reaction evidence="8">
        <text>(2R)-3-phosphoglycerate + NAD(+) = 3-phosphooxypyruvate + NADH + H(+)</text>
        <dbReference type="Rhea" id="RHEA:12641"/>
        <dbReference type="ChEBI" id="CHEBI:15378"/>
        <dbReference type="ChEBI" id="CHEBI:18110"/>
        <dbReference type="ChEBI" id="CHEBI:57540"/>
        <dbReference type="ChEBI" id="CHEBI:57945"/>
        <dbReference type="ChEBI" id="CHEBI:58272"/>
        <dbReference type="EC" id="1.1.1.95"/>
    </reaction>
</comment>
<dbReference type="AlphaFoldDB" id="A0A381QKL4"/>
<dbReference type="FunFam" id="3.30.70.260:FF:000008">
    <property type="entry name" value="D-3-phosphoglycerate dehydrogenase, chloroplastic"/>
    <property type="match status" value="1"/>
</dbReference>
<dbReference type="FunFam" id="3.40.50.720:FF:000021">
    <property type="entry name" value="D-3-phosphoglycerate dehydrogenase"/>
    <property type="match status" value="1"/>
</dbReference>
<keyword evidence="6" id="KW-0520">NAD</keyword>
<dbReference type="InterPro" id="IPR045865">
    <property type="entry name" value="ACT-like_dom_sf"/>
</dbReference>
<dbReference type="Pfam" id="PF00389">
    <property type="entry name" value="2-Hacid_dh"/>
    <property type="match status" value="1"/>
</dbReference>
<dbReference type="PANTHER" id="PTHR42789:SF1">
    <property type="entry name" value="D-ISOMER SPECIFIC 2-HYDROXYACID DEHYDROGENASE FAMILY PROTEIN (AFU_ORTHOLOGUE AFUA_6G10090)"/>
    <property type="match status" value="1"/>
</dbReference>
<organism evidence="10">
    <name type="scientific">marine metagenome</name>
    <dbReference type="NCBI Taxonomy" id="408172"/>
    <lineage>
        <taxon>unclassified sequences</taxon>
        <taxon>metagenomes</taxon>
        <taxon>ecological metagenomes</taxon>
    </lineage>
</organism>
<keyword evidence="7" id="KW-0718">Serine biosynthesis</keyword>
<dbReference type="PROSITE" id="PS00670">
    <property type="entry name" value="D_2_HYDROXYACID_DH_2"/>
    <property type="match status" value="1"/>
</dbReference>
<reference evidence="10" key="1">
    <citation type="submission" date="2018-05" db="EMBL/GenBank/DDBJ databases">
        <authorList>
            <person name="Lanie J.A."/>
            <person name="Ng W.-L."/>
            <person name="Kazmierczak K.M."/>
            <person name="Andrzejewski T.M."/>
            <person name="Davidsen T.M."/>
            <person name="Wayne K.J."/>
            <person name="Tettelin H."/>
            <person name="Glass J.I."/>
            <person name="Rusch D."/>
            <person name="Podicherti R."/>
            <person name="Tsui H.-C.T."/>
            <person name="Winkler M.E."/>
        </authorList>
    </citation>
    <scope>NUCLEOTIDE SEQUENCE</scope>
</reference>
<dbReference type="GO" id="GO:0004617">
    <property type="term" value="F:phosphoglycerate dehydrogenase activity"/>
    <property type="evidence" value="ECO:0007669"/>
    <property type="project" value="UniProtKB-EC"/>
</dbReference>
<evidence type="ECO:0000256" key="2">
    <source>
        <dbReference type="ARBA" id="ARBA00005854"/>
    </source>
</evidence>
<evidence type="ECO:0000256" key="5">
    <source>
        <dbReference type="ARBA" id="ARBA00023002"/>
    </source>
</evidence>
<dbReference type="UniPathway" id="UPA00135">
    <property type="reaction ID" value="UER00196"/>
</dbReference>
<dbReference type="SUPFAM" id="SSF55021">
    <property type="entry name" value="ACT-like"/>
    <property type="match status" value="1"/>
</dbReference>
<dbReference type="InterPro" id="IPR006139">
    <property type="entry name" value="D-isomer_2_OHA_DH_cat_dom"/>
</dbReference>
<dbReference type="Gene3D" id="3.30.70.260">
    <property type="match status" value="1"/>
</dbReference>
<comment type="pathway">
    <text evidence="1">Amino-acid biosynthesis; L-serine biosynthesis; L-serine from 3-phospho-D-glycerate: step 1/3.</text>
</comment>
<keyword evidence="7" id="KW-0028">Amino-acid biosynthesis</keyword>
<dbReference type="EMBL" id="UINC01001405">
    <property type="protein sequence ID" value="SUZ79895.1"/>
    <property type="molecule type" value="Genomic_DNA"/>
</dbReference>
<evidence type="ECO:0000256" key="7">
    <source>
        <dbReference type="ARBA" id="ARBA00023299"/>
    </source>
</evidence>
<gene>
    <name evidence="10" type="ORF">METZ01_LOCUS32749</name>
</gene>
<dbReference type="GO" id="GO:0051287">
    <property type="term" value="F:NAD binding"/>
    <property type="evidence" value="ECO:0007669"/>
    <property type="project" value="InterPro"/>
</dbReference>
<evidence type="ECO:0000313" key="10">
    <source>
        <dbReference type="EMBL" id="SUZ79895.1"/>
    </source>
</evidence>
<evidence type="ECO:0000256" key="8">
    <source>
        <dbReference type="ARBA" id="ARBA00048731"/>
    </source>
</evidence>
<proteinExistence type="inferred from homology"/>
<dbReference type="Pfam" id="PF19304">
    <property type="entry name" value="PGDH_inter"/>
    <property type="match status" value="1"/>
</dbReference>
<evidence type="ECO:0000259" key="9">
    <source>
        <dbReference type="PROSITE" id="PS51671"/>
    </source>
</evidence>
<dbReference type="GO" id="GO:0006564">
    <property type="term" value="P:L-serine biosynthetic process"/>
    <property type="evidence" value="ECO:0007669"/>
    <property type="project" value="UniProtKB-KW"/>
</dbReference>
<evidence type="ECO:0000256" key="1">
    <source>
        <dbReference type="ARBA" id="ARBA00005216"/>
    </source>
</evidence>
<dbReference type="InterPro" id="IPR002912">
    <property type="entry name" value="ACT_dom"/>
</dbReference>
<sequence>MRFSILVTDNISGSGLQPLREDSQFELVEINDSSSTDFRNALPSADGLIVRSATKVDSDMLAEAQSLKVIGRAGVGVDNIDLDAATERGIAVLNAPAGNTVSAAELTLALMLSVVRRVPGADASVRRGEWDRGRFKGAELRGRTLGLVGAGRVGQEVAQRCRAFGMHVVVSDPYLTDERAKELGLDRADLGTVIESADILSLHVPLTDDTRGMIDQKIISRMKKSAFIVNVSRGQVIDEAALAVALNEERIAGAALDVYENEPLEDDSPLRKAPGVVLTPHLGASTLEAQELVATEISGAVKAALLEGDLSHALNAPAFGGATLHEFGPLFALGQRLGILACALARGGIRGIEVRYSGEPEAVLPSLTAYVLMGLLKNITGSRKVNFVSAGYLARQRGIGISQAHLSRRTDYSEFVEIIVKAEGENLRLAGALLGDTHPRIVRIRDYHVDIVPDGTLIVLRNQDVPGVIGRVGTLLGAHAINIAEYHQARLTAGGEAIAAIAVDGTVDTKVRDALVDLPEVSTAVVVKLS</sequence>
<dbReference type="InterPro" id="IPR006140">
    <property type="entry name" value="D-isomer_DH_NAD-bd"/>
</dbReference>
<accession>A0A381QKL4</accession>
<keyword evidence="5" id="KW-0560">Oxidoreductase</keyword>
<dbReference type="EC" id="1.1.1.95" evidence="3"/>